<dbReference type="PANTHER" id="PTHR47332:SF4">
    <property type="entry name" value="SET DOMAIN-CONTAINING PROTEIN 5"/>
    <property type="match status" value="1"/>
</dbReference>
<dbReference type="InterPro" id="IPR053185">
    <property type="entry name" value="SET_domain_protein"/>
</dbReference>
<evidence type="ECO:0000256" key="1">
    <source>
        <dbReference type="SAM" id="Coils"/>
    </source>
</evidence>
<sequence>MNAHLPSYIILTDHGHAPRMLASRDIRKGNPIMSYSAHLCILDANADIARVAHSCIPNAFQHWDPDAHEMVLRAIEDISEGTEITISYEQDIETFLMPKFERMQHTRQSFGLLSTCTCRACGPSHVQHGTDDFLRLETAELLELITPLPLLDDDFELSIHTTHINLRQLQRLHERYIENLIKLGAKDHKLCHAYWLLYQFHAYIADHADNEETRSTCEKCDFPIHPLTHLEIAVVALKSAIDICVTCYGKQHHKVQELEQEMQELKYKVVDALSKHFHRNRSVSEYPKD</sequence>
<evidence type="ECO:0000313" key="4">
    <source>
        <dbReference type="Proteomes" id="UP001305779"/>
    </source>
</evidence>
<proteinExistence type="predicted"/>
<name>A0ABR0EX36_ZASCE</name>
<feature type="coiled-coil region" evidence="1">
    <location>
        <begin position="248"/>
        <end position="275"/>
    </location>
</feature>
<dbReference type="Proteomes" id="UP001305779">
    <property type="component" value="Unassembled WGS sequence"/>
</dbReference>
<keyword evidence="4" id="KW-1185">Reference proteome</keyword>
<reference evidence="3 4" key="1">
    <citation type="journal article" date="2023" name="G3 (Bethesda)">
        <title>A chromosome-level genome assembly of Zasmidium syzygii isolated from banana leaves.</title>
        <authorList>
            <person name="van Westerhoven A.C."/>
            <person name="Mehrabi R."/>
            <person name="Talebi R."/>
            <person name="Steentjes M.B.F."/>
            <person name="Corcolon B."/>
            <person name="Chong P.A."/>
            <person name="Kema G.H.J."/>
            <person name="Seidl M.F."/>
        </authorList>
    </citation>
    <scope>NUCLEOTIDE SEQUENCE [LARGE SCALE GENOMIC DNA]</scope>
    <source>
        <strain evidence="3 4">P124</strain>
    </source>
</reference>
<dbReference type="PROSITE" id="PS50280">
    <property type="entry name" value="SET"/>
    <property type="match status" value="1"/>
</dbReference>
<organism evidence="3 4">
    <name type="scientific">Zasmidium cellare</name>
    <name type="common">Wine cellar mold</name>
    <name type="synonym">Racodium cellare</name>
    <dbReference type="NCBI Taxonomy" id="395010"/>
    <lineage>
        <taxon>Eukaryota</taxon>
        <taxon>Fungi</taxon>
        <taxon>Dikarya</taxon>
        <taxon>Ascomycota</taxon>
        <taxon>Pezizomycotina</taxon>
        <taxon>Dothideomycetes</taxon>
        <taxon>Dothideomycetidae</taxon>
        <taxon>Mycosphaerellales</taxon>
        <taxon>Mycosphaerellaceae</taxon>
        <taxon>Zasmidium</taxon>
    </lineage>
</organism>
<dbReference type="SUPFAM" id="SSF82199">
    <property type="entry name" value="SET domain"/>
    <property type="match status" value="1"/>
</dbReference>
<dbReference type="Gene3D" id="2.170.270.10">
    <property type="entry name" value="SET domain"/>
    <property type="match status" value="1"/>
</dbReference>
<dbReference type="InterPro" id="IPR046341">
    <property type="entry name" value="SET_dom_sf"/>
</dbReference>
<evidence type="ECO:0000313" key="3">
    <source>
        <dbReference type="EMBL" id="KAK4505635.1"/>
    </source>
</evidence>
<dbReference type="InterPro" id="IPR001214">
    <property type="entry name" value="SET_dom"/>
</dbReference>
<dbReference type="PANTHER" id="PTHR47332">
    <property type="entry name" value="SET DOMAIN-CONTAINING PROTEIN 5"/>
    <property type="match status" value="1"/>
</dbReference>
<gene>
    <name evidence="3" type="ORF">PRZ48_003599</name>
</gene>
<feature type="domain" description="SET" evidence="2">
    <location>
        <begin position="6"/>
        <end position="89"/>
    </location>
</feature>
<keyword evidence="1" id="KW-0175">Coiled coil</keyword>
<dbReference type="Pfam" id="PF00856">
    <property type="entry name" value="SET"/>
    <property type="match status" value="1"/>
</dbReference>
<dbReference type="EMBL" id="JAXOVC010000002">
    <property type="protein sequence ID" value="KAK4505635.1"/>
    <property type="molecule type" value="Genomic_DNA"/>
</dbReference>
<evidence type="ECO:0000259" key="2">
    <source>
        <dbReference type="PROSITE" id="PS50280"/>
    </source>
</evidence>
<comment type="caution">
    <text evidence="3">The sequence shown here is derived from an EMBL/GenBank/DDBJ whole genome shotgun (WGS) entry which is preliminary data.</text>
</comment>
<dbReference type="CDD" id="cd20071">
    <property type="entry name" value="SET_SMYD"/>
    <property type="match status" value="1"/>
</dbReference>
<accession>A0ABR0EX36</accession>
<protein>
    <recommendedName>
        <fullName evidence="2">SET domain-containing protein</fullName>
    </recommendedName>
</protein>